<proteinExistence type="inferred from homology"/>
<accession>A0A1Y3E8T7</accession>
<gene>
    <name evidence="7" type="ORF">D917_00488</name>
</gene>
<dbReference type="InterPro" id="IPR043129">
    <property type="entry name" value="ATPase_NBD"/>
</dbReference>
<comment type="similarity">
    <text evidence="2 6">Belongs to the actin family.</text>
</comment>
<keyword evidence="4" id="KW-0547">Nucleotide-binding</keyword>
<sequence length="210" mass="23415">MDPDFTRPVVIDNGSGVFKAGFAGDDAPISVFPSIIGRPRHQGVMIGMAKKASYIGDEAQNMRGLLTLKYPIEHGIVTNWDDMELLWHHTFYNEMRVAPKEHPVLLTEAPMNPKSNREKMIEIMFESFKTPATYVAIQAVLSLYASGRTTGIVLDCGDGVSHTVPIYEGFAMPHAILRHDLAGRDLTNYMINMLTERGYSFTTTGKLECF</sequence>
<evidence type="ECO:0000256" key="3">
    <source>
        <dbReference type="ARBA" id="ARBA00022490"/>
    </source>
</evidence>
<keyword evidence="5" id="KW-0067">ATP-binding</keyword>
<dbReference type="FunFam" id="2.30.36.70:FF:000001">
    <property type="entry name" value="Actin, alpha skeletal muscle"/>
    <property type="match status" value="1"/>
</dbReference>
<keyword evidence="3" id="KW-0963">Cytoplasm</keyword>
<evidence type="ECO:0000313" key="8">
    <source>
        <dbReference type="Proteomes" id="UP000243006"/>
    </source>
</evidence>
<comment type="subcellular location">
    <subcellularLocation>
        <location evidence="1">Cytoplasm</location>
    </subcellularLocation>
</comment>
<organism evidence="7 8">
    <name type="scientific">Trichinella nativa</name>
    <dbReference type="NCBI Taxonomy" id="6335"/>
    <lineage>
        <taxon>Eukaryota</taxon>
        <taxon>Metazoa</taxon>
        <taxon>Ecdysozoa</taxon>
        <taxon>Nematoda</taxon>
        <taxon>Enoplea</taxon>
        <taxon>Dorylaimia</taxon>
        <taxon>Trichinellida</taxon>
        <taxon>Trichinellidae</taxon>
        <taxon>Trichinella</taxon>
    </lineage>
</organism>
<evidence type="ECO:0000256" key="2">
    <source>
        <dbReference type="ARBA" id="ARBA00006752"/>
    </source>
</evidence>
<dbReference type="SMART" id="SM00268">
    <property type="entry name" value="ACTIN"/>
    <property type="match status" value="1"/>
</dbReference>
<reference evidence="7 8" key="1">
    <citation type="submission" date="2015-04" db="EMBL/GenBank/DDBJ databases">
        <title>Draft genome of the roundworm Trichinella nativa.</title>
        <authorList>
            <person name="Mitreva M."/>
        </authorList>
    </citation>
    <scope>NUCLEOTIDE SEQUENCE [LARGE SCALE GENOMIC DNA]</scope>
    <source>
        <strain evidence="7 8">ISS45</strain>
    </source>
</reference>
<dbReference type="Proteomes" id="UP000243006">
    <property type="component" value="Unassembled WGS sequence"/>
</dbReference>
<dbReference type="Gene3D" id="3.30.420.40">
    <property type="match status" value="2"/>
</dbReference>
<dbReference type="PRINTS" id="PR00190">
    <property type="entry name" value="ACTIN"/>
</dbReference>
<dbReference type="PANTHER" id="PTHR11937">
    <property type="entry name" value="ACTIN"/>
    <property type="match status" value="1"/>
</dbReference>
<feature type="non-terminal residue" evidence="7">
    <location>
        <position position="210"/>
    </location>
</feature>
<evidence type="ECO:0000313" key="7">
    <source>
        <dbReference type="EMBL" id="OUC41090.1"/>
    </source>
</evidence>
<dbReference type="GO" id="GO:0005524">
    <property type="term" value="F:ATP binding"/>
    <property type="evidence" value="ECO:0007669"/>
    <property type="project" value="UniProtKB-KW"/>
</dbReference>
<protein>
    <submittedName>
        <fullName evidence="7">Actin</fullName>
    </submittedName>
</protein>
<dbReference type="PROSITE" id="PS01132">
    <property type="entry name" value="ACTINS_ACT_LIKE"/>
    <property type="match status" value="1"/>
</dbReference>
<evidence type="ECO:0000256" key="4">
    <source>
        <dbReference type="ARBA" id="ARBA00022741"/>
    </source>
</evidence>
<evidence type="ECO:0000256" key="1">
    <source>
        <dbReference type="ARBA" id="ARBA00004496"/>
    </source>
</evidence>
<dbReference type="FunFam" id="3.30.420.40:FF:000291">
    <property type="entry name" value="Actin, alpha skeletal muscle"/>
    <property type="match status" value="1"/>
</dbReference>
<dbReference type="EMBL" id="LVZM01021860">
    <property type="protein sequence ID" value="OUC41090.1"/>
    <property type="molecule type" value="Genomic_DNA"/>
</dbReference>
<dbReference type="AlphaFoldDB" id="A0A1Y3E8T7"/>
<comment type="caution">
    <text evidence="7">The sequence shown here is derived from an EMBL/GenBank/DDBJ whole genome shotgun (WGS) entry which is preliminary data.</text>
</comment>
<dbReference type="Gene3D" id="3.90.640.10">
    <property type="entry name" value="Actin, Chain A, domain 4"/>
    <property type="match status" value="1"/>
</dbReference>
<dbReference type="SUPFAM" id="SSF53067">
    <property type="entry name" value="Actin-like ATPase domain"/>
    <property type="match status" value="2"/>
</dbReference>
<evidence type="ECO:0000256" key="6">
    <source>
        <dbReference type="RuleBase" id="RU000487"/>
    </source>
</evidence>
<evidence type="ECO:0000256" key="5">
    <source>
        <dbReference type="ARBA" id="ARBA00022840"/>
    </source>
</evidence>
<dbReference type="InterPro" id="IPR020902">
    <property type="entry name" value="Actin/actin-like_CS"/>
</dbReference>
<name>A0A1Y3E8T7_9BILA</name>
<dbReference type="InterPro" id="IPR004000">
    <property type="entry name" value="Actin"/>
</dbReference>
<dbReference type="GO" id="GO:0005737">
    <property type="term" value="C:cytoplasm"/>
    <property type="evidence" value="ECO:0007669"/>
    <property type="project" value="UniProtKB-SubCell"/>
</dbReference>
<dbReference type="Pfam" id="PF00022">
    <property type="entry name" value="Actin"/>
    <property type="match status" value="1"/>
</dbReference>